<dbReference type="PANTHER" id="PTHR46797:SF1">
    <property type="entry name" value="METHYLPHOSPHONATE SYNTHASE"/>
    <property type="match status" value="1"/>
</dbReference>
<dbReference type="CDD" id="cd00093">
    <property type="entry name" value="HTH_XRE"/>
    <property type="match status" value="1"/>
</dbReference>
<comment type="caution">
    <text evidence="3">The sequence shown here is derived from an EMBL/GenBank/DDBJ whole genome shotgun (WGS) entry which is preliminary data.</text>
</comment>
<dbReference type="OrthoDB" id="9805356at2"/>
<reference evidence="4" key="1">
    <citation type="journal article" date="2014" name="Int. J. Syst. Evol. Microbiol.">
        <title>Complete genome of a new Firmicutes species belonging to the dominant human colonic microbiota ('Ruminococcus bicirculans') reveals two chromosomes and a selective capacity to utilize plant glucans.</title>
        <authorList>
            <consortium name="NISC Comparative Sequencing Program"/>
            <person name="Wegmann U."/>
            <person name="Louis P."/>
            <person name="Goesmann A."/>
            <person name="Henrissat B."/>
            <person name="Duncan S.H."/>
            <person name="Flint H.J."/>
        </authorList>
    </citation>
    <scope>NUCLEOTIDE SEQUENCE</scope>
    <source>
        <strain evidence="4">NBRC 107715</strain>
    </source>
</reference>
<dbReference type="InterPro" id="IPR050807">
    <property type="entry name" value="TransReg_Diox_bact_type"/>
</dbReference>
<reference evidence="4" key="4">
    <citation type="submission" date="2023-01" db="EMBL/GenBank/DDBJ databases">
        <title>Draft genome sequence of Methylobacterium oxalidis strain NBRC 107715.</title>
        <authorList>
            <person name="Sun Q."/>
            <person name="Mori K."/>
        </authorList>
    </citation>
    <scope>NUCLEOTIDE SEQUENCE</scope>
    <source>
        <strain evidence="4">NBRC 107715</strain>
    </source>
</reference>
<organism evidence="3 5">
    <name type="scientific">Methylobacterium oxalidis</name>
    <dbReference type="NCBI Taxonomy" id="944322"/>
    <lineage>
        <taxon>Bacteria</taxon>
        <taxon>Pseudomonadati</taxon>
        <taxon>Pseudomonadota</taxon>
        <taxon>Alphaproteobacteria</taxon>
        <taxon>Hyphomicrobiales</taxon>
        <taxon>Methylobacteriaceae</taxon>
        <taxon>Methylobacterium</taxon>
    </lineage>
</organism>
<dbReference type="PANTHER" id="PTHR46797">
    <property type="entry name" value="HTH-TYPE TRANSCRIPTIONAL REGULATOR"/>
    <property type="match status" value="1"/>
</dbReference>
<dbReference type="Proteomes" id="UP001156856">
    <property type="component" value="Unassembled WGS sequence"/>
</dbReference>
<feature type="domain" description="HTH cro/C1-type" evidence="2">
    <location>
        <begin position="16"/>
        <end position="70"/>
    </location>
</feature>
<dbReference type="GO" id="GO:0005829">
    <property type="term" value="C:cytosol"/>
    <property type="evidence" value="ECO:0007669"/>
    <property type="project" value="TreeGrafter"/>
</dbReference>
<evidence type="ECO:0000313" key="4">
    <source>
        <dbReference type="EMBL" id="GLS65498.1"/>
    </source>
</evidence>
<dbReference type="SUPFAM" id="SSF47413">
    <property type="entry name" value="lambda repressor-like DNA-binding domains"/>
    <property type="match status" value="1"/>
</dbReference>
<dbReference type="Gene3D" id="1.10.260.40">
    <property type="entry name" value="lambda repressor-like DNA-binding domains"/>
    <property type="match status" value="1"/>
</dbReference>
<dbReference type="EMBL" id="BSPK01000072">
    <property type="protein sequence ID" value="GLS65498.1"/>
    <property type="molecule type" value="Genomic_DNA"/>
</dbReference>
<sequence length="114" mass="12581">MAEPALLTRGAVGARIRHFRKRKGFRLSEVSAATGLCNSVLSRIERGHRPVTPEQCAVIAAYLGVPLASLEGPDLEVVTPEERDLLRTIRSLREDQRISLRRIVSTLAPSEARP</sequence>
<dbReference type="EMBL" id="BJZU01000104">
    <property type="protein sequence ID" value="GEP06458.1"/>
    <property type="molecule type" value="Genomic_DNA"/>
</dbReference>
<dbReference type="AlphaFoldDB" id="A0A512J932"/>
<dbReference type="Pfam" id="PF13560">
    <property type="entry name" value="HTH_31"/>
    <property type="match status" value="1"/>
</dbReference>
<evidence type="ECO:0000256" key="1">
    <source>
        <dbReference type="ARBA" id="ARBA00023125"/>
    </source>
</evidence>
<dbReference type="InterPro" id="IPR001387">
    <property type="entry name" value="Cro/C1-type_HTH"/>
</dbReference>
<keyword evidence="6" id="KW-1185">Reference proteome</keyword>
<dbReference type="SMART" id="SM00530">
    <property type="entry name" value="HTH_XRE"/>
    <property type="match status" value="1"/>
</dbReference>
<reference evidence="6" key="2">
    <citation type="journal article" date="2019" name="Int. J. Syst. Evol. Microbiol.">
        <title>The Global Catalogue of Microorganisms (GCM) 10K type strain sequencing project: providing services to taxonomists for standard genome sequencing and annotation.</title>
        <authorList>
            <consortium name="The Broad Institute Genomics Platform"/>
            <consortium name="The Broad Institute Genome Sequencing Center for Infectious Disease"/>
            <person name="Wu L."/>
            <person name="Ma J."/>
        </authorList>
    </citation>
    <scope>NUCLEOTIDE SEQUENCE [LARGE SCALE GENOMIC DNA]</scope>
    <source>
        <strain evidence="6">NBRC 107715</strain>
    </source>
</reference>
<evidence type="ECO:0000313" key="3">
    <source>
        <dbReference type="EMBL" id="GEP06458.1"/>
    </source>
</evidence>
<name>A0A512J932_9HYPH</name>
<proteinExistence type="predicted"/>
<reference evidence="3 5" key="3">
    <citation type="submission" date="2019-07" db="EMBL/GenBank/DDBJ databases">
        <title>Whole genome shotgun sequence of Methylobacterium oxalidis NBRC 107715.</title>
        <authorList>
            <person name="Hosoyama A."/>
            <person name="Uohara A."/>
            <person name="Ohji S."/>
            <person name="Ichikawa N."/>
        </authorList>
    </citation>
    <scope>NUCLEOTIDE SEQUENCE [LARGE SCALE GENOMIC DNA]</scope>
    <source>
        <strain evidence="3 5">NBRC 107715</strain>
    </source>
</reference>
<dbReference type="GO" id="GO:0003677">
    <property type="term" value="F:DNA binding"/>
    <property type="evidence" value="ECO:0007669"/>
    <property type="project" value="UniProtKB-KW"/>
</dbReference>
<protein>
    <recommendedName>
        <fullName evidence="2">HTH cro/C1-type domain-containing protein</fullName>
    </recommendedName>
</protein>
<gene>
    <name evidence="4" type="ORF">GCM10007888_38800</name>
    <name evidence="3" type="ORF">MOX02_44960</name>
</gene>
<accession>A0A512J932</accession>
<dbReference type="InterPro" id="IPR010982">
    <property type="entry name" value="Lambda_DNA-bd_dom_sf"/>
</dbReference>
<dbReference type="Proteomes" id="UP000321960">
    <property type="component" value="Unassembled WGS sequence"/>
</dbReference>
<dbReference type="GO" id="GO:0003700">
    <property type="term" value="F:DNA-binding transcription factor activity"/>
    <property type="evidence" value="ECO:0007669"/>
    <property type="project" value="TreeGrafter"/>
</dbReference>
<evidence type="ECO:0000313" key="5">
    <source>
        <dbReference type="Proteomes" id="UP000321960"/>
    </source>
</evidence>
<dbReference type="RefSeq" id="WP_147028009.1">
    <property type="nucleotide sequence ID" value="NZ_BJZU01000104.1"/>
</dbReference>
<dbReference type="PROSITE" id="PS50943">
    <property type="entry name" value="HTH_CROC1"/>
    <property type="match status" value="1"/>
</dbReference>
<evidence type="ECO:0000259" key="2">
    <source>
        <dbReference type="PROSITE" id="PS50943"/>
    </source>
</evidence>
<keyword evidence="1" id="KW-0238">DNA-binding</keyword>
<evidence type="ECO:0000313" key="6">
    <source>
        <dbReference type="Proteomes" id="UP001156856"/>
    </source>
</evidence>